<dbReference type="GO" id="GO:0005737">
    <property type="term" value="C:cytoplasm"/>
    <property type="evidence" value="ECO:0007669"/>
    <property type="project" value="TreeGrafter"/>
</dbReference>
<dbReference type="GO" id="GO:0009432">
    <property type="term" value="P:SOS response"/>
    <property type="evidence" value="ECO:0007669"/>
    <property type="project" value="TreeGrafter"/>
</dbReference>
<keyword evidence="1" id="KW-0067">ATP-binding</keyword>
<evidence type="ECO:0000256" key="2">
    <source>
        <dbReference type="SAM" id="MobiDB-lite"/>
    </source>
</evidence>
<evidence type="ECO:0000259" key="3">
    <source>
        <dbReference type="PROSITE" id="PS50975"/>
    </source>
</evidence>
<gene>
    <name evidence="4" type="ORF">HF896_20895</name>
</gene>
<dbReference type="PROSITE" id="PS50975">
    <property type="entry name" value="ATP_GRASP"/>
    <property type="match status" value="1"/>
</dbReference>
<dbReference type="PANTHER" id="PTHR21621">
    <property type="entry name" value="RIBOSOMAL PROTEIN S6 MODIFICATION PROTEIN"/>
    <property type="match status" value="1"/>
</dbReference>
<dbReference type="Pfam" id="PF21068">
    <property type="entry name" value="ATPgraspMvdD"/>
    <property type="match status" value="1"/>
</dbReference>
<dbReference type="AlphaFoldDB" id="A0A858ZY36"/>
<dbReference type="PANTHER" id="PTHR21621:SF0">
    <property type="entry name" value="BETA-CITRYLGLUTAMATE SYNTHASE B-RELATED"/>
    <property type="match status" value="1"/>
</dbReference>
<feature type="region of interest" description="Disordered" evidence="2">
    <location>
        <begin position="312"/>
        <end position="353"/>
    </location>
</feature>
<feature type="domain" description="ATP-grasp" evidence="3">
    <location>
        <begin position="128"/>
        <end position="309"/>
    </location>
</feature>
<dbReference type="Proteomes" id="UP000500755">
    <property type="component" value="Chromosome"/>
</dbReference>
<dbReference type="InterPro" id="IPR011761">
    <property type="entry name" value="ATP-grasp"/>
</dbReference>
<keyword evidence="4" id="KW-0436">Ligase</keyword>
<evidence type="ECO:0000313" key="5">
    <source>
        <dbReference type="Proteomes" id="UP000500755"/>
    </source>
</evidence>
<protein>
    <submittedName>
        <fullName evidence="4">Alpha-L-glutamate ligase</fullName>
    </submittedName>
</protein>
<evidence type="ECO:0000256" key="1">
    <source>
        <dbReference type="PROSITE-ProRule" id="PRU00409"/>
    </source>
</evidence>
<name>A0A858ZY36_9BURK</name>
<dbReference type="GO" id="GO:0018169">
    <property type="term" value="F:ribosomal S6-glutamic acid ligase activity"/>
    <property type="evidence" value="ECO:0007669"/>
    <property type="project" value="TreeGrafter"/>
</dbReference>
<organism evidence="4 5">
    <name type="scientific">Alicycliphilus denitrificans</name>
    <dbReference type="NCBI Taxonomy" id="179636"/>
    <lineage>
        <taxon>Bacteria</taxon>
        <taxon>Pseudomonadati</taxon>
        <taxon>Pseudomonadota</taxon>
        <taxon>Betaproteobacteria</taxon>
        <taxon>Burkholderiales</taxon>
        <taxon>Comamonadaceae</taxon>
        <taxon>Alicycliphilus</taxon>
    </lineage>
</organism>
<evidence type="ECO:0000313" key="4">
    <source>
        <dbReference type="EMBL" id="QKD45910.1"/>
    </source>
</evidence>
<dbReference type="GO" id="GO:0046872">
    <property type="term" value="F:metal ion binding"/>
    <property type="evidence" value="ECO:0007669"/>
    <property type="project" value="InterPro"/>
</dbReference>
<keyword evidence="1" id="KW-0547">Nucleotide-binding</keyword>
<dbReference type="EMBL" id="CP051298">
    <property type="protein sequence ID" value="QKD45910.1"/>
    <property type="molecule type" value="Genomic_DNA"/>
</dbReference>
<dbReference type="InterPro" id="IPR048936">
    <property type="entry name" value="MvdD-like_ATPgrasp"/>
</dbReference>
<reference evidence="4 5" key="1">
    <citation type="submission" date="2020-05" db="EMBL/GenBank/DDBJ databases">
        <title>Complete genome sequence of Alicycliphilus denitrificans DP3.</title>
        <authorList>
            <person name="Chen X."/>
        </authorList>
    </citation>
    <scope>NUCLEOTIDE SEQUENCE [LARGE SCALE GENOMIC DNA]</scope>
    <source>
        <strain evidence="4 5">DP3</strain>
    </source>
</reference>
<accession>A0A858ZY36</accession>
<dbReference type="RefSeq" id="WP_013520852.1">
    <property type="nucleotide sequence ID" value="NZ_CP051298.1"/>
</dbReference>
<dbReference type="GO" id="GO:0005524">
    <property type="term" value="F:ATP binding"/>
    <property type="evidence" value="ECO:0007669"/>
    <property type="project" value="UniProtKB-UniRule"/>
</dbReference>
<dbReference type="SUPFAM" id="SSF56059">
    <property type="entry name" value="Glutathione synthetase ATP-binding domain-like"/>
    <property type="match status" value="1"/>
</dbReference>
<dbReference type="Gene3D" id="3.30.470.20">
    <property type="entry name" value="ATP-grasp fold, B domain"/>
    <property type="match status" value="1"/>
</dbReference>
<proteinExistence type="predicted"/>
<sequence length="353" mass="38851">MIVVVSYPGEEHTDAVCARLAAAGEPVHRLDLSEFPGRRPLAFGWPGHGAPSLQLLGEEPIDLATADAVWWRRVRPFEIDPAVGPADRRQFAHSETEQAVLGMLDSIDAPWINPRGADDAAHRKPLQWTQAAAVGLTLPPTCVTTSADAARAFCDAHRGAGVVFKPFLASIADWRETRLVEAEDLARLELVRLAPVIFQRCIQGVDLRVTVIGEAIFAAEIDARDSDYPTDMRMVIGQAKIRAVELPAALAARLLALMRRLGLVYGAIDLKQDARGDYYFLEVNPAGQWLFVESRTGLPITQAHADALRRLAAGQRQRRRHGPSSSQPMRSRQDDAPSRRSGAMAQRRTAERR</sequence>